<accession>A0A4Z1P8C3</accession>
<dbReference type="Proteomes" id="UP000298493">
    <property type="component" value="Unassembled WGS sequence"/>
</dbReference>
<dbReference type="EMBL" id="SNSC02000014">
    <property type="protein sequence ID" value="TID18384.1"/>
    <property type="molecule type" value="Genomic_DNA"/>
</dbReference>
<protein>
    <submittedName>
        <fullName evidence="1">Uncharacterized protein</fullName>
    </submittedName>
</protein>
<gene>
    <name evidence="1" type="ORF">E6O75_ATG06460</name>
</gene>
<keyword evidence="2" id="KW-1185">Reference proteome</keyword>
<proteinExistence type="predicted"/>
<organism evidence="1 2">
    <name type="scientific">Venturia nashicola</name>
    <dbReference type="NCBI Taxonomy" id="86259"/>
    <lineage>
        <taxon>Eukaryota</taxon>
        <taxon>Fungi</taxon>
        <taxon>Dikarya</taxon>
        <taxon>Ascomycota</taxon>
        <taxon>Pezizomycotina</taxon>
        <taxon>Dothideomycetes</taxon>
        <taxon>Pleosporomycetidae</taxon>
        <taxon>Venturiales</taxon>
        <taxon>Venturiaceae</taxon>
        <taxon>Venturia</taxon>
    </lineage>
</organism>
<evidence type="ECO:0000313" key="2">
    <source>
        <dbReference type="Proteomes" id="UP000298493"/>
    </source>
</evidence>
<reference evidence="1 2" key="1">
    <citation type="submission" date="2019-04" db="EMBL/GenBank/DDBJ databases">
        <title>High contiguity whole genome sequence and gene annotation resource for two Venturia nashicola isolates.</title>
        <authorList>
            <person name="Prokchorchik M."/>
            <person name="Won K."/>
            <person name="Lee Y."/>
            <person name="Choi E.D."/>
            <person name="Segonzac C."/>
            <person name="Sohn K.H."/>
        </authorList>
    </citation>
    <scope>NUCLEOTIDE SEQUENCE [LARGE SCALE GENOMIC DNA]</scope>
    <source>
        <strain evidence="1 2">PRI2</strain>
    </source>
</reference>
<evidence type="ECO:0000313" key="1">
    <source>
        <dbReference type="EMBL" id="TID18384.1"/>
    </source>
</evidence>
<dbReference type="AlphaFoldDB" id="A0A4Z1P8C3"/>
<sequence length="179" mass="19743">MIRKYRPTTPSVLHHHCLMASIKIPSVLTSQLLFETLDKSFTISSCIPASRGRRSSTKSSWRTISLATALISSVVPDAVVCNVVNVAGNLLDIDRNAGLFVLSFQHGHHLSWRQCTSQGSALLHNFQRENGGMGVQELTICIAMEIFGTETLAWIDGAWGTLFVFAEFEFSELLVTALF</sequence>
<name>A0A4Z1P8C3_9PEZI</name>
<comment type="caution">
    <text evidence="1">The sequence shown here is derived from an EMBL/GenBank/DDBJ whole genome shotgun (WGS) entry which is preliminary data.</text>
</comment>